<proteinExistence type="predicted"/>
<keyword evidence="1" id="KW-1133">Transmembrane helix</keyword>
<feature type="transmembrane region" description="Helical" evidence="1">
    <location>
        <begin position="85"/>
        <end position="102"/>
    </location>
</feature>
<keyword evidence="1" id="KW-0812">Transmembrane</keyword>
<accession>A0A0V1I9X2</accession>
<sequence length="170" mass="19037">MEIVGKTLEHKTPGKANRKIILAKSAASWGTVAAIFGNSREHLFAKVLEHVIRTYVNIGFFAHSNKPYAIVHVKFKQTAKVSNKILIIIASLVNLYIMLQILKRELYIPCKNFQQQNQDGLLGPSCRIGPIGLPCLIPVLLVLTSKKNLRPLQLRISAEKKVRSKMISNI</sequence>
<comment type="caution">
    <text evidence="2">The sequence shown here is derived from an EMBL/GenBank/DDBJ whole genome shotgun (WGS) entry which is preliminary data.</text>
</comment>
<keyword evidence="1" id="KW-0472">Membrane</keyword>
<dbReference type="EMBL" id="JYDS01000272">
    <property type="protein sequence ID" value="KRZ19641.1"/>
    <property type="molecule type" value="Genomic_DNA"/>
</dbReference>
<reference evidence="2 3" key="1">
    <citation type="submission" date="2015-01" db="EMBL/GenBank/DDBJ databases">
        <title>Evolution of Trichinella species and genotypes.</title>
        <authorList>
            <person name="Korhonen P.K."/>
            <person name="Edoardo P."/>
            <person name="Giuseppe L.R."/>
            <person name="Gasser R.B."/>
        </authorList>
    </citation>
    <scope>NUCLEOTIDE SEQUENCE [LARGE SCALE GENOMIC DNA]</scope>
    <source>
        <strain evidence="2">ISS588</strain>
    </source>
</reference>
<organism evidence="2 3">
    <name type="scientific">Trichinella pseudospiralis</name>
    <name type="common">Parasitic roundworm</name>
    <dbReference type="NCBI Taxonomy" id="6337"/>
    <lineage>
        <taxon>Eukaryota</taxon>
        <taxon>Metazoa</taxon>
        <taxon>Ecdysozoa</taxon>
        <taxon>Nematoda</taxon>
        <taxon>Enoplea</taxon>
        <taxon>Dorylaimia</taxon>
        <taxon>Trichinellida</taxon>
        <taxon>Trichinellidae</taxon>
        <taxon>Trichinella</taxon>
    </lineage>
</organism>
<evidence type="ECO:0000313" key="2">
    <source>
        <dbReference type="EMBL" id="KRZ19641.1"/>
    </source>
</evidence>
<name>A0A0V1I9X2_TRIPS</name>
<protein>
    <submittedName>
        <fullName evidence="2">Uncharacterized protein</fullName>
    </submittedName>
</protein>
<evidence type="ECO:0000313" key="3">
    <source>
        <dbReference type="Proteomes" id="UP000054805"/>
    </source>
</evidence>
<feature type="transmembrane region" description="Helical" evidence="1">
    <location>
        <begin position="122"/>
        <end position="143"/>
    </location>
</feature>
<dbReference type="Proteomes" id="UP000054805">
    <property type="component" value="Unassembled WGS sequence"/>
</dbReference>
<evidence type="ECO:0000256" key="1">
    <source>
        <dbReference type="SAM" id="Phobius"/>
    </source>
</evidence>
<gene>
    <name evidence="2" type="ORF">T4B_7793</name>
</gene>
<keyword evidence="3" id="KW-1185">Reference proteome</keyword>
<dbReference type="AlphaFoldDB" id="A0A0V1I9X2"/>